<keyword evidence="3" id="KW-0862">Zinc</keyword>
<feature type="domain" description="MYND-type" evidence="6">
    <location>
        <begin position="1059"/>
        <end position="1104"/>
    </location>
</feature>
<accession>A0A835SU95</accession>
<feature type="region of interest" description="Disordered" evidence="5">
    <location>
        <begin position="509"/>
        <end position="536"/>
    </location>
</feature>
<dbReference type="AlphaFoldDB" id="A0A835SU95"/>
<sequence length="1119" mass="111542">MTTIQHHAAQLARSGGGEGAGRPAPLPPRLESFSRAAQSVLLSHLLRRHARLAEQAATAASAAVADTCSIGDSAGISSSSSRSAATAGYQAAVLGKLLSALTATLSDIATLSHSLLLLQPAAAAPVPQRPPAAASRGGGGAGGKGKASRGSASASAGPSAGAVAVIGGASTAADRARPLAELLVLELGRSGFLDQVARLVLHGAQADGAARRRQQQQQQRQPELTGLAACSGSSNSSGVPAPLSLPSSDMTLRLAAALCDLTRPIGAAWCAAALARSSSIGTGSSCGLPQPWRTCLQTLALAQVVAALGAAGFGGGERGVWGLPAEMVAGLPLLAHVDSAAGLDLRVTQHQQPSGGGRVEPPPLCADPFSMLMRMARSLNSVATAMPTAACAAPGCAPTSAGACGADSAGADTGAGERSAGSVCWSFPISPRAMALVLLRVADLAVASLDRPLDVAVAAAGEAAAAPVGLQAPASLLRLRPADAWSEGMNAVLNAKQLLVRRRTRHWPQQQMAGAAPVARSSSAATGGGGDNGGGGIHATDSSAAYGDEYGDVYPRLPMVWWRTLAGMLPHAVAPPPPPATSSSSGGAAVLRMSPGEAAGHAIEWARMVLAADMPPPDALLQRAPPALAAALAGGLVAGVEAAVRAASGCSLAIEVAAAFLKVDIETVAHLGAHLGACWPLLQQLLAFAPPAQAAALVTSLGKQGHLAVDGIAAAVDGDDSAALAWMRTVSVVLPDIYLLGQMDTAAGAAVGAAGGTGGDCISAGHAARRPPHVRRLQVQVSHALHRWLPVLSRCARLLLLADRSAGPALPLASPHVMVLHWCVPMLWSLACEEAAAADGNANLITSRAAANSPEAAAAAMAARAAAAASWRQLLFHDIELVPMLEAALRMLAARPAGDEAAAGAVHLVAQVLALLPQTVPDMLAPVLRPPLPPGSPWRPAALAAALQKHMPGGSAERVPASTNALDQLRAAAAMATPAELRAGYMGGPVARWAAMPRVAAENTLLLGLSPLEVEAAAAAASCRGGSAGGGSGAALSSSSAAAAAAAAASKWTLRCCANPRCTNLAGRSDAELPLQACAGCGAVRYCSRACQTAHWRAGHKEACGALKGRGGAGADAAG</sequence>
<feature type="region of interest" description="Disordered" evidence="5">
    <location>
        <begin position="210"/>
        <end position="242"/>
    </location>
</feature>
<keyword evidence="2 4" id="KW-0863">Zinc-finger</keyword>
<dbReference type="Gene3D" id="6.10.140.2220">
    <property type="match status" value="1"/>
</dbReference>
<evidence type="ECO:0000256" key="4">
    <source>
        <dbReference type="PROSITE-ProRule" id="PRU00134"/>
    </source>
</evidence>
<keyword evidence="1" id="KW-0479">Metal-binding</keyword>
<dbReference type="Pfam" id="PF01753">
    <property type="entry name" value="zf-MYND"/>
    <property type="match status" value="1"/>
</dbReference>
<dbReference type="GO" id="GO:0008270">
    <property type="term" value="F:zinc ion binding"/>
    <property type="evidence" value="ECO:0007669"/>
    <property type="project" value="UniProtKB-KW"/>
</dbReference>
<name>A0A835SU95_CHLIN</name>
<feature type="compositionally biased region" description="Gly residues" evidence="5">
    <location>
        <begin position="136"/>
        <end position="145"/>
    </location>
</feature>
<protein>
    <recommendedName>
        <fullName evidence="6">MYND-type domain-containing protein</fullName>
    </recommendedName>
</protein>
<evidence type="ECO:0000259" key="6">
    <source>
        <dbReference type="PROSITE" id="PS50865"/>
    </source>
</evidence>
<evidence type="ECO:0000313" key="7">
    <source>
        <dbReference type="EMBL" id="KAG2433447.1"/>
    </source>
</evidence>
<feature type="region of interest" description="Disordered" evidence="5">
    <location>
        <begin position="1"/>
        <end position="29"/>
    </location>
</feature>
<dbReference type="Proteomes" id="UP000650467">
    <property type="component" value="Unassembled WGS sequence"/>
</dbReference>
<evidence type="ECO:0000256" key="2">
    <source>
        <dbReference type="ARBA" id="ARBA00022771"/>
    </source>
</evidence>
<evidence type="ECO:0000256" key="3">
    <source>
        <dbReference type="ARBA" id="ARBA00022833"/>
    </source>
</evidence>
<reference evidence="7" key="1">
    <citation type="journal article" date="2020" name="bioRxiv">
        <title>Comparative genomics of Chlamydomonas.</title>
        <authorList>
            <person name="Craig R.J."/>
            <person name="Hasan A.R."/>
            <person name="Ness R.W."/>
            <person name="Keightley P.D."/>
        </authorList>
    </citation>
    <scope>NUCLEOTIDE SEQUENCE</scope>
    <source>
        <strain evidence="7">SAG 7.73</strain>
    </source>
</reference>
<dbReference type="InterPro" id="IPR002893">
    <property type="entry name" value="Znf_MYND"/>
</dbReference>
<feature type="region of interest" description="Disordered" evidence="5">
    <location>
        <begin position="126"/>
        <end position="157"/>
    </location>
</feature>
<dbReference type="OrthoDB" id="551166at2759"/>
<feature type="compositionally biased region" description="Gly residues" evidence="5">
    <location>
        <begin position="526"/>
        <end position="536"/>
    </location>
</feature>
<proteinExistence type="predicted"/>
<gene>
    <name evidence="7" type="ORF">HXX76_008504</name>
</gene>
<evidence type="ECO:0000256" key="5">
    <source>
        <dbReference type="SAM" id="MobiDB-lite"/>
    </source>
</evidence>
<feature type="compositionally biased region" description="Low complexity" evidence="5">
    <location>
        <begin position="148"/>
        <end position="157"/>
    </location>
</feature>
<dbReference type="SUPFAM" id="SSF144232">
    <property type="entry name" value="HIT/MYND zinc finger-like"/>
    <property type="match status" value="1"/>
</dbReference>
<evidence type="ECO:0000313" key="8">
    <source>
        <dbReference type="Proteomes" id="UP000650467"/>
    </source>
</evidence>
<dbReference type="PROSITE" id="PS50865">
    <property type="entry name" value="ZF_MYND_2"/>
    <property type="match status" value="1"/>
</dbReference>
<comment type="caution">
    <text evidence="7">The sequence shown here is derived from an EMBL/GenBank/DDBJ whole genome shotgun (WGS) entry which is preliminary data.</text>
</comment>
<evidence type="ECO:0000256" key="1">
    <source>
        <dbReference type="ARBA" id="ARBA00022723"/>
    </source>
</evidence>
<dbReference type="EMBL" id="JAEHOC010000019">
    <property type="protein sequence ID" value="KAG2433447.1"/>
    <property type="molecule type" value="Genomic_DNA"/>
</dbReference>
<keyword evidence="8" id="KW-1185">Reference proteome</keyword>
<feature type="compositionally biased region" description="Low complexity" evidence="5">
    <location>
        <begin position="126"/>
        <end position="135"/>
    </location>
</feature>
<organism evidence="7 8">
    <name type="scientific">Chlamydomonas incerta</name>
    <dbReference type="NCBI Taxonomy" id="51695"/>
    <lineage>
        <taxon>Eukaryota</taxon>
        <taxon>Viridiplantae</taxon>
        <taxon>Chlorophyta</taxon>
        <taxon>core chlorophytes</taxon>
        <taxon>Chlorophyceae</taxon>
        <taxon>CS clade</taxon>
        <taxon>Chlamydomonadales</taxon>
        <taxon>Chlamydomonadaceae</taxon>
        <taxon>Chlamydomonas</taxon>
    </lineage>
</organism>